<organism evidence="1 2">
    <name type="scientific">Candidatus Pullibacteroides excrementavium</name>
    <dbReference type="NCBI Taxonomy" id="2840905"/>
    <lineage>
        <taxon>Bacteria</taxon>
        <taxon>Pseudomonadati</taxon>
        <taxon>Bacteroidota</taxon>
        <taxon>Bacteroidia</taxon>
        <taxon>Bacteroidales</taxon>
        <taxon>Candidatus Pullibacteroides</taxon>
    </lineage>
</organism>
<comment type="caution">
    <text evidence="1">The sequence shown here is derived from an EMBL/GenBank/DDBJ whole genome shotgun (WGS) entry which is preliminary data.</text>
</comment>
<sequence length="183" mass="20535">PIFKPIFRIVERPARETFTFPFLAKGLATETLAAKTLFSRRKVPTTEFRIPISETAFTGRFPIAAFKRAFFPPECLGVVGLVFPITCNKWISTRTLPEIIPTTPALRTPAEVSSVIASVSSAPRPIRIVCHYFELLPHTKAKPLVWPKRENLKAGKSTTFLQNMKIGIPQALRKNCRTGSRKD</sequence>
<protein>
    <submittedName>
        <fullName evidence="1">Uncharacterized protein</fullName>
    </submittedName>
</protein>
<reference evidence="1" key="1">
    <citation type="submission" date="2020-10" db="EMBL/GenBank/DDBJ databases">
        <authorList>
            <person name="Gilroy R."/>
        </authorList>
    </citation>
    <scope>NUCLEOTIDE SEQUENCE</scope>
    <source>
        <strain evidence="1">2889</strain>
    </source>
</reference>
<dbReference type="EMBL" id="JADIMZ010000157">
    <property type="protein sequence ID" value="MBO8433610.1"/>
    <property type="molecule type" value="Genomic_DNA"/>
</dbReference>
<feature type="non-terminal residue" evidence="1">
    <location>
        <position position="1"/>
    </location>
</feature>
<dbReference type="Proteomes" id="UP000823612">
    <property type="component" value="Unassembled WGS sequence"/>
</dbReference>
<proteinExistence type="predicted"/>
<evidence type="ECO:0000313" key="1">
    <source>
        <dbReference type="EMBL" id="MBO8433610.1"/>
    </source>
</evidence>
<name>A0A9D9H062_9BACT</name>
<evidence type="ECO:0000313" key="2">
    <source>
        <dbReference type="Proteomes" id="UP000823612"/>
    </source>
</evidence>
<gene>
    <name evidence="1" type="ORF">IAB08_10025</name>
</gene>
<reference evidence="1" key="2">
    <citation type="journal article" date="2021" name="PeerJ">
        <title>Extensive microbial diversity within the chicken gut microbiome revealed by metagenomics and culture.</title>
        <authorList>
            <person name="Gilroy R."/>
            <person name="Ravi A."/>
            <person name="Getino M."/>
            <person name="Pursley I."/>
            <person name="Horton D.L."/>
            <person name="Alikhan N.F."/>
            <person name="Baker D."/>
            <person name="Gharbi K."/>
            <person name="Hall N."/>
            <person name="Watson M."/>
            <person name="Adriaenssens E.M."/>
            <person name="Foster-Nyarko E."/>
            <person name="Jarju S."/>
            <person name="Secka A."/>
            <person name="Antonio M."/>
            <person name="Oren A."/>
            <person name="Chaudhuri R.R."/>
            <person name="La Ragione R."/>
            <person name="Hildebrand F."/>
            <person name="Pallen M.J."/>
        </authorList>
    </citation>
    <scope>NUCLEOTIDE SEQUENCE</scope>
    <source>
        <strain evidence="1">2889</strain>
    </source>
</reference>
<dbReference type="AlphaFoldDB" id="A0A9D9H062"/>
<accession>A0A9D9H062</accession>